<keyword evidence="1" id="KW-1133">Transmembrane helix</keyword>
<dbReference type="Pfam" id="PF07963">
    <property type="entry name" value="N_methyl"/>
    <property type="match status" value="1"/>
</dbReference>
<protein>
    <recommendedName>
        <fullName evidence="4">Major pilin subunit</fullName>
    </recommendedName>
</protein>
<dbReference type="KEGG" id="amuc:Pan181_44970"/>
<feature type="transmembrane region" description="Helical" evidence="1">
    <location>
        <begin position="21"/>
        <end position="46"/>
    </location>
</feature>
<proteinExistence type="predicted"/>
<evidence type="ECO:0000313" key="3">
    <source>
        <dbReference type="Proteomes" id="UP000315750"/>
    </source>
</evidence>
<evidence type="ECO:0000313" key="2">
    <source>
        <dbReference type="EMBL" id="QDU58264.1"/>
    </source>
</evidence>
<keyword evidence="3" id="KW-1185">Reference proteome</keyword>
<dbReference type="NCBIfam" id="TIGR02532">
    <property type="entry name" value="IV_pilin_GFxxxE"/>
    <property type="match status" value="1"/>
</dbReference>
<dbReference type="InterPro" id="IPR045584">
    <property type="entry name" value="Pilin-like"/>
</dbReference>
<name>A0A518AU52_9BACT</name>
<dbReference type="Gene3D" id="3.30.700.10">
    <property type="entry name" value="Glycoprotein, Type 4 Pilin"/>
    <property type="match status" value="1"/>
</dbReference>
<dbReference type="RefSeq" id="WP_145249964.1">
    <property type="nucleotide sequence ID" value="NZ_CP036278.1"/>
</dbReference>
<dbReference type="SUPFAM" id="SSF54523">
    <property type="entry name" value="Pili subunits"/>
    <property type="match status" value="1"/>
</dbReference>
<sequence length="332" mass="35631">MNMQQTLTSETRQATRPGFTLVELLVVIAIIGTLAALLTVAVVSALRAAREAAVQTDCTQLAQGFDDYTNTTSGGSYPPNLSNQPAANATAELSRHLNKAFSSNRENATLIQVLATGVSSGQYQMNNSGGVEVGITPQEAIVFWLGGFSNDPKYPLSGPSGPSFLSNEGEDFAARTGFDFNQQQLGPLDGNNQFSGRYITYPDPRTGDTRRINLWVYLPRNLSMPYAYFDASRRPTYEPAFGGVAPIKTLKLNAAARTVANLQLANEGKCQILSAGLDDAWGNLATNVAVDWTNGSASADSVLLYPEGPWTGELADTITNFSTQRTLEDSQP</sequence>
<organism evidence="2 3">
    <name type="scientific">Aeoliella mucimassa</name>
    <dbReference type="NCBI Taxonomy" id="2527972"/>
    <lineage>
        <taxon>Bacteria</taxon>
        <taxon>Pseudomonadati</taxon>
        <taxon>Planctomycetota</taxon>
        <taxon>Planctomycetia</taxon>
        <taxon>Pirellulales</taxon>
        <taxon>Lacipirellulaceae</taxon>
        <taxon>Aeoliella</taxon>
    </lineage>
</organism>
<dbReference type="OrthoDB" id="283383at2"/>
<dbReference type="InterPro" id="IPR012902">
    <property type="entry name" value="N_methyl_site"/>
</dbReference>
<dbReference type="PANTHER" id="PTHR30093:SF2">
    <property type="entry name" value="TYPE II SECRETION SYSTEM PROTEIN H"/>
    <property type="match status" value="1"/>
</dbReference>
<gene>
    <name evidence="2" type="ORF">Pan181_44970</name>
</gene>
<evidence type="ECO:0000256" key="1">
    <source>
        <dbReference type="SAM" id="Phobius"/>
    </source>
</evidence>
<dbReference type="Proteomes" id="UP000315750">
    <property type="component" value="Chromosome"/>
</dbReference>
<reference evidence="2 3" key="1">
    <citation type="submission" date="2019-02" db="EMBL/GenBank/DDBJ databases">
        <title>Deep-cultivation of Planctomycetes and their phenomic and genomic characterization uncovers novel biology.</title>
        <authorList>
            <person name="Wiegand S."/>
            <person name="Jogler M."/>
            <person name="Boedeker C."/>
            <person name="Pinto D."/>
            <person name="Vollmers J."/>
            <person name="Rivas-Marin E."/>
            <person name="Kohn T."/>
            <person name="Peeters S.H."/>
            <person name="Heuer A."/>
            <person name="Rast P."/>
            <person name="Oberbeckmann S."/>
            <person name="Bunk B."/>
            <person name="Jeske O."/>
            <person name="Meyerdierks A."/>
            <person name="Storesund J.E."/>
            <person name="Kallscheuer N."/>
            <person name="Luecker S."/>
            <person name="Lage O.M."/>
            <person name="Pohl T."/>
            <person name="Merkel B.J."/>
            <person name="Hornburger P."/>
            <person name="Mueller R.-W."/>
            <person name="Bruemmer F."/>
            <person name="Labrenz M."/>
            <person name="Spormann A.M."/>
            <person name="Op den Camp H."/>
            <person name="Overmann J."/>
            <person name="Amann R."/>
            <person name="Jetten M.S.M."/>
            <person name="Mascher T."/>
            <person name="Medema M.H."/>
            <person name="Devos D.P."/>
            <person name="Kaster A.-K."/>
            <person name="Ovreas L."/>
            <person name="Rohde M."/>
            <person name="Galperin M.Y."/>
            <person name="Jogler C."/>
        </authorList>
    </citation>
    <scope>NUCLEOTIDE SEQUENCE [LARGE SCALE GENOMIC DNA]</scope>
    <source>
        <strain evidence="2 3">Pan181</strain>
    </source>
</reference>
<dbReference type="AlphaFoldDB" id="A0A518AU52"/>
<keyword evidence="1" id="KW-0812">Transmembrane</keyword>
<accession>A0A518AU52</accession>
<dbReference type="PANTHER" id="PTHR30093">
    <property type="entry name" value="GENERAL SECRETION PATHWAY PROTEIN G"/>
    <property type="match status" value="1"/>
</dbReference>
<evidence type="ECO:0008006" key="4">
    <source>
        <dbReference type="Google" id="ProtNLM"/>
    </source>
</evidence>
<dbReference type="EMBL" id="CP036278">
    <property type="protein sequence ID" value="QDU58264.1"/>
    <property type="molecule type" value="Genomic_DNA"/>
</dbReference>
<keyword evidence="1" id="KW-0472">Membrane</keyword>